<feature type="domain" description="Type II/III secretion system secretin-like" evidence="2">
    <location>
        <begin position="2"/>
        <end position="154"/>
    </location>
</feature>
<name>A0A538SGI7_UNCEI</name>
<reference evidence="3 4" key="1">
    <citation type="journal article" date="2019" name="Nat. Microbiol.">
        <title>Mediterranean grassland soil C-N compound turnover is dependent on rainfall and depth, and is mediated by genomically divergent microorganisms.</title>
        <authorList>
            <person name="Diamond S."/>
            <person name="Andeer P.F."/>
            <person name="Li Z."/>
            <person name="Crits-Christoph A."/>
            <person name="Burstein D."/>
            <person name="Anantharaman K."/>
            <person name="Lane K.R."/>
            <person name="Thomas B.C."/>
            <person name="Pan C."/>
            <person name="Northen T.R."/>
            <person name="Banfield J.F."/>
        </authorList>
    </citation>
    <scope>NUCLEOTIDE SEQUENCE [LARGE SCALE GENOMIC DNA]</scope>
    <source>
        <strain evidence="3">WS_3</strain>
    </source>
</reference>
<comment type="similarity">
    <text evidence="1">Belongs to the bacterial secretin family.</text>
</comment>
<dbReference type="Pfam" id="PF00263">
    <property type="entry name" value="Secretin"/>
    <property type="match status" value="1"/>
</dbReference>
<evidence type="ECO:0000256" key="1">
    <source>
        <dbReference type="RuleBase" id="RU004003"/>
    </source>
</evidence>
<dbReference type="InterPro" id="IPR004846">
    <property type="entry name" value="T2SS/T3SS_dom"/>
</dbReference>
<dbReference type="AlphaFoldDB" id="A0A538SGI7"/>
<accession>A0A538SGI7</accession>
<dbReference type="GO" id="GO:0009306">
    <property type="term" value="P:protein secretion"/>
    <property type="evidence" value="ECO:0007669"/>
    <property type="project" value="InterPro"/>
</dbReference>
<dbReference type="PANTHER" id="PTHR30604">
    <property type="entry name" value="PROTEIN TRANSPORT PROTEIN HOFQ"/>
    <property type="match status" value="1"/>
</dbReference>
<feature type="non-terminal residue" evidence="3">
    <location>
        <position position="1"/>
    </location>
</feature>
<evidence type="ECO:0000313" key="3">
    <source>
        <dbReference type="EMBL" id="TMQ50482.1"/>
    </source>
</evidence>
<dbReference type="EMBL" id="VBOT01000098">
    <property type="protein sequence ID" value="TMQ50482.1"/>
    <property type="molecule type" value="Genomic_DNA"/>
</dbReference>
<dbReference type="PRINTS" id="PR00811">
    <property type="entry name" value="BCTERIALGSPD"/>
</dbReference>
<comment type="caution">
    <text evidence="3">The sequence shown here is derived from an EMBL/GenBank/DDBJ whole genome shotgun (WGS) entry which is preliminary data.</text>
</comment>
<dbReference type="InterPro" id="IPR051808">
    <property type="entry name" value="Type_IV_pilus_biogenesis"/>
</dbReference>
<proteinExistence type="inferred from homology"/>
<evidence type="ECO:0000313" key="4">
    <source>
        <dbReference type="Proteomes" id="UP000320184"/>
    </source>
</evidence>
<dbReference type="PANTHER" id="PTHR30604:SF1">
    <property type="entry name" value="DNA UTILIZATION PROTEIN HOFQ"/>
    <property type="match status" value="1"/>
</dbReference>
<sequence>QHRKANIISNPRICTVDNREAKILVGQKIPLIVQDVAGNPVSQLQTIGIQLKVTPHLTEDKKVIMDLHPEVSDLSTQSTVQGGVIINTSEADTRVMVDDGQTAVIGGLIRTNESQVRRGVPLLKDLPLLGMLFRSNSAVQQNRELIIFVTPKIVTGMASNQSNPGNQNENKQK</sequence>
<organism evidence="3 4">
    <name type="scientific">Eiseniibacteriota bacterium</name>
    <dbReference type="NCBI Taxonomy" id="2212470"/>
    <lineage>
        <taxon>Bacteria</taxon>
        <taxon>Candidatus Eiseniibacteriota</taxon>
    </lineage>
</organism>
<evidence type="ECO:0000259" key="2">
    <source>
        <dbReference type="Pfam" id="PF00263"/>
    </source>
</evidence>
<dbReference type="Proteomes" id="UP000320184">
    <property type="component" value="Unassembled WGS sequence"/>
</dbReference>
<gene>
    <name evidence="3" type="ORF">E6K73_07795</name>
</gene>
<dbReference type="InterPro" id="IPR001775">
    <property type="entry name" value="GspD/PilQ"/>
</dbReference>
<protein>
    <submittedName>
        <fullName evidence="3">Type II and III secretion system protein</fullName>
    </submittedName>
</protein>